<dbReference type="Proteomes" id="UP000001208">
    <property type="component" value="Chromosome"/>
</dbReference>
<evidence type="ECO:0000259" key="1">
    <source>
        <dbReference type="Pfam" id="PF18962"/>
    </source>
</evidence>
<dbReference type="NCBIfam" id="TIGR04183">
    <property type="entry name" value="Por_Secre_tail"/>
    <property type="match status" value="1"/>
</dbReference>
<evidence type="ECO:0000313" key="3">
    <source>
        <dbReference type="Proteomes" id="UP000001208"/>
    </source>
</evidence>
<accession>B3QUT4</accession>
<dbReference type="InterPro" id="IPR013783">
    <property type="entry name" value="Ig-like_fold"/>
</dbReference>
<dbReference type="Pfam" id="PF18962">
    <property type="entry name" value="Por_Secre_tail"/>
    <property type="match status" value="1"/>
</dbReference>
<dbReference type="AlphaFoldDB" id="B3QUT4"/>
<keyword evidence="3" id="KW-1185">Reference proteome</keyword>
<dbReference type="KEGG" id="cts:Ctha_1981"/>
<name>B3QUT4_CHLT3</name>
<sequence length="247" mass="27312">MKRENDTQPWQDVVADLGATLDYSKCPDSIVVKGLTSFSEFTIGREEDNPLPVELSSFTGATTTAGVALNWKTASETDNAGFVLYRNGVKIASYQDATALKGQGTTSNATSYSFVDSDVYLGESYTYKLTSVDNSGEIYEYSETVSVEITETVESETETKATEYALDQNYPNPFNPRTTIRFSLKQAGRATLRIFDMLGREMFSKQITGSAGWNSYQFNASGLNSGVYFYQIKASGYSETKKMMLLK</sequence>
<evidence type="ECO:0000313" key="2">
    <source>
        <dbReference type="EMBL" id="ACF14435.1"/>
    </source>
</evidence>
<dbReference type="InterPro" id="IPR026444">
    <property type="entry name" value="Secre_tail"/>
</dbReference>
<feature type="domain" description="Secretion system C-terminal sorting" evidence="1">
    <location>
        <begin position="170"/>
        <end position="244"/>
    </location>
</feature>
<reference evidence="2 3" key="1">
    <citation type="submission" date="2008-06" db="EMBL/GenBank/DDBJ databases">
        <title>Complete sequence of Chloroherpeton thalassium ATCC 35110.</title>
        <authorList>
            <consortium name="US DOE Joint Genome Institute"/>
            <person name="Lucas S."/>
            <person name="Copeland A."/>
            <person name="Lapidus A."/>
            <person name="Glavina del Rio T."/>
            <person name="Dalin E."/>
            <person name="Tice H."/>
            <person name="Bruce D."/>
            <person name="Goodwin L."/>
            <person name="Pitluck S."/>
            <person name="Schmutz J."/>
            <person name="Larimer F."/>
            <person name="Land M."/>
            <person name="Hauser L."/>
            <person name="Kyrpides N."/>
            <person name="Mikhailova N."/>
            <person name="Liu Z."/>
            <person name="Li T."/>
            <person name="Zhao F."/>
            <person name="Overmann J."/>
            <person name="Bryant D.A."/>
            <person name="Richardson P."/>
        </authorList>
    </citation>
    <scope>NUCLEOTIDE SEQUENCE [LARGE SCALE GENOMIC DNA]</scope>
    <source>
        <strain evidence="3">ATCC 35110 / GB-78</strain>
    </source>
</reference>
<dbReference type="EMBL" id="CP001100">
    <property type="protein sequence ID" value="ACF14435.1"/>
    <property type="molecule type" value="Genomic_DNA"/>
</dbReference>
<gene>
    <name evidence="2" type="ordered locus">Ctha_1981</name>
</gene>
<dbReference type="HOGENOM" id="CLU_1122997_0_0_10"/>
<dbReference type="Gene3D" id="2.60.40.10">
    <property type="entry name" value="Immunoglobulins"/>
    <property type="match status" value="1"/>
</dbReference>
<dbReference type="STRING" id="517418.Ctha_1981"/>
<organism evidence="2 3">
    <name type="scientific">Chloroherpeton thalassium (strain ATCC 35110 / GB-78)</name>
    <dbReference type="NCBI Taxonomy" id="517418"/>
    <lineage>
        <taxon>Bacteria</taxon>
        <taxon>Pseudomonadati</taxon>
        <taxon>Chlorobiota</taxon>
        <taxon>Chlorobiia</taxon>
        <taxon>Chlorobiales</taxon>
        <taxon>Chloroherpetonaceae</taxon>
        <taxon>Chloroherpeton</taxon>
    </lineage>
</organism>
<proteinExistence type="predicted"/>
<dbReference type="RefSeq" id="WP_012500518.1">
    <property type="nucleotide sequence ID" value="NC_011026.1"/>
</dbReference>
<dbReference type="eggNOG" id="COG5184">
    <property type="taxonomic scope" value="Bacteria"/>
</dbReference>
<protein>
    <recommendedName>
        <fullName evidence="1">Secretion system C-terminal sorting domain-containing protein</fullName>
    </recommendedName>
</protein>